<dbReference type="Proteomes" id="UP000525987">
    <property type="component" value="Unassembled WGS sequence"/>
</dbReference>
<comment type="caution">
    <text evidence="1">The sequence shown here is derived from an EMBL/GenBank/DDBJ whole genome shotgun (WGS) entry which is preliminary data.</text>
</comment>
<organism evidence="1 2">
    <name type="scientific">Halomonas organivorans</name>
    <dbReference type="NCBI Taxonomy" id="257772"/>
    <lineage>
        <taxon>Bacteria</taxon>
        <taxon>Pseudomonadati</taxon>
        <taxon>Pseudomonadota</taxon>
        <taxon>Gammaproteobacteria</taxon>
        <taxon>Oceanospirillales</taxon>
        <taxon>Halomonadaceae</taxon>
        <taxon>Halomonas</taxon>
    </lineage>
</organism>
<evidence type="ECO:0000313" key="1">
    <source>
        <dbReference type="EMBL" id="MBB3140212.1"/>
    </source>
</evidence>
<keyword evidence="2" id="KW-1185">Reference proteome</keyword>
<proteinExistence type="predicted"/>
<accession>A0A7W5BW36</accession>
<evidence type="ECO:0000313" key="2">
    <source>
        <dbReference type="Proteomes" id="UP000525987"/>
    </source>
</evidence>
<protein>
    <submittedName>
        <fullName evidence="1">Uncharacterized protein</fullName>
    </submittedName>
</protein>
<dbReference type="EMBL" id="JACHXM010000003">
    <property type="protein sequence ID" value="MBB3140212.1"/>
    <property type="molecule type" value="Genomic_DNA"/>
</dbReference>
<dbReference type="AlphaFoldDB" id="A0A7W5BW36"/>
<name>A0A7W5BW36_9GAMM</name>
<reference evidence="1 2" key="1">
    <citation type="submission" date="2020-08" db="EMBL/GenBank/DDBJ databases">
        <title>Genomic Encyclopedia of Type Strains, Phase III (KMG-III): the genomes of soil and plant-associated and newly described type strains.</title>
        <authorList>
            <person name="Whitman W."/>
        </authorList>
    </citation>
    <scope>NUCLEOTIDE SEQUENCE [LARGE SCALE GENOMIC DNA]</scope>
    <source>
        <strain evidence="1 2">CECT 5995</strain>
    </source>
</reference>
<sequence length="72" mass="8001">MARSRNAARLDVLEARAGVGRQRRPVPVYQPTACPHEAARQYRSILDGGIQAGRLRPVGPSEAERVYWEVMG</sequence>
<gene>
    <name evidence="1" type="ORF">FHR96_001064</name>
</gene>